<evidence type="ECO:0000256" key="2">
    <source>
        <dbReference type="ARBA" id="ARBA00022701"/>
    </source>
</evidence>
<protein>
    <recommendedName>
        <fullName evidence="14">Kinesin motor domain-containing protein</fullName>
    </recommendedName>
</protein>
<comment type="similarity">
    <text evidence="7">Belongs to the TRAFAC class myosin-kinesin ATPase superfamily. Kinesin family. KIN-13 subfamily.</text>
</comment>
<dbReference type="Proteomes" id="UP000314986">
    <property type="component" value="Unassembled WGS sequence"/>
</dbReference>
<dbReference type="FunFam" id="3.40.850.10:FF:000012">
    <property type="entry name" value="Kinesin-like protein"/>
    <property type="match status" value="1"/>
</dbReference>
<dbReference type="PROSITE" id="PS50067">
    <property type="entry name" value="KINESIN_MOTOR_2"/>
    <property type="match status" value="1"/>
</dbReference>
<dbReference type="PANTHER" id="PTHR47971:SF20">
    <property type="entry name" value="KINESIN-LIKE PROTEIN KIF24"/>
    <property type="match status" value="1"/>
</dbReference>
<evidence type="ECO:0000256" key="3">
    <source>
        <dbReference type="ARBA" id="ARBA00022741"/>
    </source>
</evidence>
<dbReference type="InterPro" id="IPR027417">
    <property type="entry name" value="P-loop_NTPase"/>
</dbReference>
<name>A0A4W3I4K0_CALMI</name>
<dbReference type="CDD" id="cd09541">
    <property type="entry name" value="SAM_KIF24-like"/>
    <property type="match status" value="1"/>
</dbReference>
<dbReference type="Pfam" id="PF00225">
    <property type="entry name" value="Kinesin"/>
    <property type="match status" value="1"/>
</dbReference>
<reference evidence="12" key="5">
    <citation type="submission" date="2025-09" db="UniProtKB">
        <authorList>
            <consortium name="Ensembl"/>
        </authorList>
    </citation>
    <scope>IDENTIFICATION</scope>
</reference>
<dbReference type="GO" id="GO:0008017">
    <property type="term" value="F:microtubule binding"/>
    <property type="evidence" value="ECO:0007669"/>
    <property type="project" value="InterPro"/>
</dbReference>
<dbReference type="InterPro" id="IPR019821">
    <property type="entry name" value="Kinesin_motor_CS"/>
</dbReference>
<keyword evidence="6" id="KW-0206">Cytoskeleton</keyword>
<keyword evidence="2" id="KW-0493">Microtubule</keyword>
<dbReference type="InterPro" id="IPR027640">
    <property type="entry name" value="Kinesin-like_fam"/>
</dbReference>
<dbReference type="InterPro" id="IPR013761">
    <property type="entry name" value="SAM/pointed_sf"/>
</dbReference>
<keyword evidence="3 8" id="KW-0547">Nucleotide-binding</keyword>
<accession>A0A4W3I4K0</accession>
<dbReference type="InterPro" id="IPR001752">
    <property type="entry name" value="Kinesin_motor_dom"/>
</dbReference>
<evidence type="ECO:0000313" key="13">
    <source>
        <dbReference type="Proteomes" id="UP000314986"/>
    </source>
</evidence>
<dbReference type="Gene3D" id="3.40.850.10">
    <property type="entry name" value="Kinesin motor domain"/>
    <property type="match status" value="1"/>
</dbReference>
<dbReference type="InParanoid" id="A0A4W3I4K0"/>
<evidence type="ECO:0000259" key="11">
    <source>
        <dbReference type="PROSITE" id="PS50105"/>
    </source>
</evidence>
<evidence type="ECO:0000256" key="6">
    <source>
        <dbReference type="ARBA" id="ARBA00023212"/>
    </source>
</evidence>
<feature type="domain" description="Kinesin motor" evidence="10">
    <location>
        <begin position="214"/>
        <end position="537"/>
    </location>
</feature>
<dbReference type="InterPro" id="IPR001660">
    <property type="entry name" value="SAM"/>
</dbReference>
<keyword evidence="13" id="KW-1185">Reference proteome</keyword>
<evidence type="ECO:0000256" key="8">
    <source>
        <dbReference type="PROSITE-ProRule" id="PRU00283"/>
    </source>
</evidence>
<feature type="region of interest" description="Disordered" evidence="9">
    <location>
        <begin position="548"/>
        <end position="568"/>
    </location>
</feature>
<evidence type="ECO:0000256" key="4">
    <source>
        <dbReference type="ARBA" id="ARBA00022840"/>
    </source>
</evidence>
<dbReference type="CDD" id="cd01367">
    <property type="entry name" value="KISc_KIF2_like"/>
    <property type="match status" value="1"/>
</dbReference>
<reference evidence="13" key="1">
    <citation type="journal article" date="2006" name="Science">
        <title>Ancient noncoding elements conserved in the human genome.</title>
        <authorList>
            <person name="Venkatesh B."/>
            <person name="Kirkness E.F."/>
            <person name="Loh Y.H."/>
            <person name="Halpern A.L."/>
            <person name="Lee A.P."/>
            <person name="Johnson J."/>
            <person name="Dandona N."/>
            <person name="Viswanathan L.D."/>
            <person name="Tay A."/>
            <person name="Venter J.C."/>
            <person name="Strausberg R.L."/>
            <person name="Brenner S."/>
        </authorList>
    </citation>
    <scope>NUCLEOTIDE SEQUENCE [LARGE SCALE GENOMIC DNA]</scope>
</reference>
<dbReference type="Gene3D" id="1.10.150.50">
    <property type="entry name" value="Transcription Factor, Ets-1"/>
    <property type="match status" value="1"/>
</dbReference>
<dbReference type="Ensembl" id="ENSCMIT00000025276.1">
    <property type="protein sequence ID" value="ENSCMIP00000024864.1"/>
    <property type="gene ID" value="ENSCMIG00000010971.1"/>
</dbReference>
<dbReference type="GO" id="GO:0005874">
    <property type="term" value="C:microtubule"/>
    <property type="evidence" value="ECO:0007669"/>
    <property type="project" value="UniProtKB-KW"/>
</dbReference>
<dbReference type="GeneTree" id="ENSGT00940000154046"/>
<evidence type="ECO:0008006" key="14">
    <source>
        <dbReference type="Google" id="ProtNLM"/>
    </source>
</evidence>
<dbReference type="GO" id="GO:0003777">
    <property type="term" value="F:microtubule motor activity"/>
    <property type="evidence" value="ECO:0007669"/>
    <property type="project" value="InterPro"/>
</dbReference>
<evidence type="ECO:0000313" key="12">
    <source>
        <dbReference type="Ensembl" id="ENSCMIP00000024864.1"/>
    </source>
</evidence>
<proteinExistence type="inferred from homology"/>
<dbReference type="SUPFAM" id="SSF52540">
    <property type="entry name" value="P-loop containing nucleoside triphosphate hydrolases"/>
    <property type="match status" value="1"/>
</dbReference>
<dbReference type="InterPro" id="IPR036961">
    <property type="entry name" value="Kinesin_motor_dom_sf"/>
</dbReference>
<feature type="binding site" evidence="8">
    <location>
        <begin position="304"/>
        <end position="311"/>
    </location>
    <ligand>
        <name>ATP</name>
        <dbReference type="ChEBI" id="CHEBI:30616"/>
    </ligand>
</feature>
<feature type="compositionally biased region" description="Basic and acidic residues" evidence="9">
    <location>
        <begin position="843"/>
        <end position="870"/>
    </location>
</feature>
<feature type="region of interest" description="Disordered" evidence="9">
    <location>
        <begin position="797"/>
        <end position="823"/>
    </location>
</feature>
<keyword evidence="5 8" id="KW-0505">Motor protein</keyword>
<dbReference type="GO" id="GO:0007019">
    <property type="term" value="P:microtubule depolymerization"/>
    <property type="evidence" value="ECO:0007669"/>
    <property type="project" value="UniProtKB-ARBA"/>
</dbReference>
<evidence type="ECO:0000256" key="5">
    <source>
        <dbReference type="ARBA" id="ARBA00023175"/>
    </source>
</evidence>
<evidence type="ECO:0000256" key="7">
    <source>
        <dbReference type="ARBA" id="ARBA00061030"/>
    </source>
</evidence>
<keyword evidence="4 8" id="KW-0067">ATP-binding</keyword>
<feature type="region of interest" description="Disordered" evidence="9">
    <location>
        <begin position="843"/>
        <end position="881"/>
    </location>
</feature>
<evidence type="ECO:0000256" key="9">
    <source>
        <dbReference type="SAM" id="MobiDB-lite"/>
    </source>
</evidence>
<dbReference type="PANTHER" id="PTHR47971">
    <property type="entry name" value="KINESIN-RELATED PROTEIN 6"/>
    <property type="match status" value="1"/>
</dbReference>
<keyword evidence="6" id="KW-0963">Cytoplasm</keyword>
<dbReference type="STRING" id="7868.ENSCMIP00000024864"/>
<reference evidence="12" key="4">
    <citation type="submission" date="2025-08" db="UniProtKB">
        <authorList>
            <consortium name="Ensembl"/>
        </authorList>
    </citation>
    <scope>IDENTIFICATION</scope>
</reference>
<reference evidence="13" key="3">
    <citation type="journal article" date="2014" name="Nature">
        <title>Elephant shark genome provides unique insights into gnathostome evolution.</title>
        <authorList>
            <consortium name="International Elephant Shark Genome Sequencing Consortium"/>
            <person name="Venkatesh B."/>
            <person name="Lee A.P."/>
            <person name="Ravi V."/>
            <person name="Maurya A.K."/>
            <person name="Lian M.M."/>
            <person name="Swann J.B."/>
            <person name="Ohta Y."/>
            <person name="Flajnik M.F."/>
            <person name="Sutoh Y."/>
            <person name="Kasahara M."/>
            <person name="Hoon S."/>
            <person name="Gangu V."/>
            <person name="Roy S.W."/>
            <person name="Irimia M."/>
            <person name="Korzh V."/>
            <person name="Kondrychyn I."/>
            <person name="Lim Z.W."/>
            <person name="Tay B.H."/>
            <person name="Tohari S."/>
            <person name="Kong K.W."/>
            <person name="Ho S."/>
            <person name="Lorente-Galdos B."/>
            <person name="Quilez J."/>
            <person name="Marques-Bonet T."/>
            <person name="Raney B.J."/>
            <person name="Ingham P.W."/>
            <person name="Tay A."/>
            <person name="Hillier L.W."/>
            <person name="Minx P."/>
            <person name="Boehm T."/>
            <person name="Wilson R.K."/>
            <person name="Brenner S."/>
            <person name="Warren W.C."/>
        </authorList>
    </citation>
    <scope>NUCLEOTIDE SEQUENCE [LARGE SCALE GENOMIC DNA]</scope>
</reference>
<feature type="region of interest" description="Disordered" evidence="9">
    <location>
        <begin position="585"/>
        <end position="619"/>
    </location>
</feature>
<organism evidence="12 13">
    <name type="scientific">Callorhinchus milii</name>
    <name type="common">Ghost shark</name>
    <dbReference type="NCBI Taxonomy" id="7868"/>
    <lineage>
        <taxon>Eukaryota</taxon>
        <taxon>Metazoa</taxon>
        <taxon>Chordata</taxon>
        <taxon>Craniata</taxon>
        <taxon>Vertebrata</taxon>
        <taxon>Chondrichthyes</taxon>
        <taxon>Holocephali</taxon>
        <taxon>Chimaeriformes</taxon>
        <taxon>Callorhinchidae</taxon>
        <taxon>Callorhinchus</taxon>
    </lineage>
</organism>
<evidence type="ECO:0000259" key="10">
    <source>
        <dbReference type="PROSITE" id="PS50067"/>
    </source>
</evidence>
<dbReference type="PROSITE" id="PS00411">
    <property type="entry name" value="KINESIN_MOTOR_1"/>
    <property type="match status" value="1"/>
</dbReference>
<evidence type="ECO:0000256" key="1">
    <source>
        <dbReference type="ARBA" id="ARBA00004245"/>
    </source>
</evidence>
<dbReference type="PRINTS" id="PR00380">
    <property type="entry name" value="KINESINHEAVY"/>
</dbReference>
<sequence>MSSCLYECLCEAGLERYYTHFTAMGYLRTQELAKLSMNDYSILGVNSMHDRKRLFHLIQIIKAVQEEEHDCSASSGQAQTSSLNLWVEREKTGPRPHLDFVSLSNKGDQLNQDLESDRSAQLLCVNRHQDTGCTLLDSTSPVDQLHTRHFVKEVQRFPEGEDCCSMMFMPNNNSRDSEDIEMPNLHKIIHVSGYNYGLPHSVLRYFCIWTDTEKIRVCVRKRPLGAQEERRGEVDIAMVEERKSVLIHERKEAVDLTQYIQQHVFYFDEVFEETCTNYDVYLKTTYPLIQHVFNGGKATCFAYGQTGAGKTHTMIGTSQNPGLYALAAKDLFKELKTSKPGSRLFIWISFYEMYCGQLYDLLNGRKRLFAREDGNHVVQIVELREIKVDGVESLLEVISRGSKGRSTGASGVNTDSSRSHAVIQVQLKDPGDFVVGRISFVDLAGSERAADARDSDKQTKIEGAEINQSLLALKECIRALDQEHAHTPFRQSKLTLVLKDSFIGNSKTCMIANISPSHVATEHTLNTLRYADRVKELKRAVRTSSTNYTGIVRSPSPKRTKETPSKSWGEKTALQKVKLGFPPSHCVAQSAKKPKSTPSVFHPSNVPLSSTPKGADKNHVSQEIPKEIWLGHTTPIKGMFKTGCFGVKKNGGRSNDKITSHIGGRMKYEHKKSQVQEKQSKNQKIQAVYPIQKEIVSRSRICFTDQTNKSDSICKESAAQCLENGLHLHGNRSESIVDMQLLQKERERHLYLYHQQLQQLQQPLLLQQKLPYQPLKELYLQYNQPKIGMYKENVGHVSSTPSEVQRSYDQGEGNNSRDWFPDCQSQTVQVAKGEVRERKNSRELLFYKDDNQREEDSKGNSSECRTEDCIASHSSGDNTIPEKLNAEENTVSGQERLGNFSTDPENITRDKNTELCSSGHQAAYDGVSQHLRNHCTENKVLLQTQESTDSHFNLQSSIKRQKGAQPLLTVINNTISSIDCIPEDSVNVSSDISMRPLSKLSFDGIERMMVSDDQFISEMVLAGGLLEKDEASTQFCLRNWAITSQDYLLEDPKTSSDKFHHKERSNCFQNLLLNGELKRETSSLHDGSSQYSSINCAETPCKDLKNSTVNSPSKTGNRGASLQHPPAQAFSYKESLVVLSCGSQLSEDTSEQTECNHCNQDTKCFVSGLYDADTEETEITLELPYDIVSSPGEVESPTSPCLNWLKMQDIPSTPTRADSRRKEKIKNVDFQRLQESIDTAGKSNVLLPIESEELHKESKANGFQPQCESNSKELLGTCKENLLWNTVPFSLVCAEKDSSLFNKCSAMPNKSREGTSQNVVCHQMDGDQLKHQSELFTNQMEALGEQQ</sequence>
<dbReference type="GO" id="GO:0007018">
    <property type="term" value="P:microtubule-based movement"/>
    <property type="evidence" value="ECO:0007669"/>
    <property type="project" value="InterPro"/>
</dbReference>
<dbReference type="Pfam" id="PF00536">
    <property type="entry name" value="SAM_1"/>
    <property type="match status" value="1"/>
</dbReference>
<dbReference type="SUPFAM" id="SSF47769">
    <property type="entry name" value="SAM/Pointed domain"/>
    <property type="match status" value="1"/>
</dbReference>
<feature type="domain" description="SAM" evidence="11">
    <location>
        <begin position="6"/>
        <end position="64"/>
    </location>
</feature>
<reference evidence="13" key="2">
    <citation type="journal article" date="2007" name="PLoS Biol.">
        <title>Survey sequencing and comparative analysis of the elephant shark (Callorhinchus milii) genome.</title>
        <authorList>
            <person name="Venkatesh B."/>
            <person name="Kirkness E.F."/>
            <person name="Loh Y.H."/>
            <person name="Halpern A.L."/>
            <person name="Lee A.P."/>
            <person name="Johnson J."/>
            <person name="Dandona N."/>
            <person name="Viswanathan L.D."/>
            <person name="Tay A."/>
            <person name="Venter J.C."/>
            <person name="Strausberg R.L."/>
            <person name="Brenner S."/>
        </authorList>
    </citation>
    <scope>NUCLEOTIDE SEQUENCE [LARGE SCALE GENOMIC DNA]</scope>
</reference>
<dbReference type="SMART" id="SM00129">
    <property type="entry name" value="KISc"/>
    <property type="match status" value="1"/>
</dbReference>
<comment type="subcellular location">
    <subcellularLocation>
        <location evidence="1">Cytoplasm</location>
        <location evidence="1">Cytoskeleton</location>
    </subcellularLocation>
</comment>
<dbReference type="PROSITE" id="PS50105">
    <property type="entry name" value="SAM_DOMAIN"/>
    <property type="match status" value="1"/>
</dbReference>
<dbReference type="GO" id="GO:0005524">
    <property type="term" value="F:ATP binding"/>
    <property type="evidence" value="ECO:0007669"/>
    <property type="project" value="UniProtKB-UniRule"/>
</dbReference>